<name>A0A7V8K671_9GAMM</name>
<comment type="caution">
    <text evidence="3">The sequence shown here is derived from an EMBL/GenBank/DDBJ whole genome shotgun (WGS) entry which is preliminary data.</text>
</comment>
<feature type="transmembrane region" description="Helical" evidence="1">
    <location>
        <begin position="226"/>
        <end position="246"/>
    </location>
</feature>
<dbReference type="Proteomes" id="UP000462066">
    <property type="component" value="Unassembled WGS sequence"/>
</dbReference>
<dbReference type="Pfam" id="PF00487">
    <property type="entry name" value="FA_desaturase"/>
    <property type="match status" value="1"/>
</dbReference>
<accession>A0A7V8K671</accession>
<keyword evidence="1" id="KW-0812">Transmembrane</keyword>
<reference evidence="3 4" key="1">
    <citation type="submission" date="2017-10" db="EMBL/GenBank/DDBJ databases">
        <title>Whole genome sequencing of Pseudoxanthomonas broegbernensis DSM 12573(T).</title>
        <authorList>
            <person name="Kumar S."/>
            <person name="Bansal K."/>
            <person name="Kaur A."/>
            <person name="Patil P."/>
            <person name="Sharma S."/>
            <person name="Patil P.B."/>
        </authorList>
    </citation>
    <scope>NUCLEOTIDE SEQUENCE [LARGE SCALE GENOMIC DNA]</scope>
    <source>
        <strain evidence="3 4">DSM 12573</strain>
    </source>
</reference>
<feature type="domain" description="Fatty acid desaturase" evidence="2">
    <location>
        <begin position="85"/>
        <end position="313"/>
    </location>
</feature>
<feature type="transmembrane region" description="Helical" evidence="1">
    <location>
        <begin position="81"/>
        <end position="103"/>
    </location>
</feature>
<evidence type="ECO:0000259" key="2">
    <source>
        <dbReference type="Pfam" id="PF00487"/>
    </source>
</evidence>
<dbReference type="InterPro" id="IPR005804">
    <property type="entry name" value="FA_desaturase_dom"/>
</dbReference>
<proteinExistence type="predicted"/>
<evidence type="ECO:0000256" key="1">
    <source>
        <dbReference type="SAM" id="Phobius"/>
    </source>
</evidence>
<dbReference type="EMBL" id="MWIP01000022">
    <property type="protein sequence ID" value="KAF1684807.1"/>
    <property type="molecule type" value="Genomic_DNA"/>
</dbReference>
<keyword evidence="1" id="KW-1133">Transmembrane helix</keyword>
<gene>
    <name evidence="3" type="ORF">B1992_14350</name>
</gene>
<evidence type="ECO:0000313" key="3">
    <source>
        <dbReference type="EMBL" id="KAF1684807.1"/>
    </source>
</evidence>
<dbReference type="GO" id="GO:0006629">
    <property type="term" value="P:lipid metabolic process"/>
    <property type="evidence" value="ECO:0007669"/>
    <property type="project" value="InterPro"/>
</dbReference>
<keyword evidence="1" id="KW-0472">Membrane</keyword>
<protein>
    <submittedName>
        <fullName evidence="3">Fatty acid desaturase</fullName>
    </submittedName>
</protein>
<feature type="transmembrane region" description="Helical" evidence="1">
    <location>
        <begin position="162"/>
        <end position="181"/>
    </location>
</feature>
<feature type="transmembrane region" description="Helical" evidence="1">
    <location>
        <begin position="202"/>
        <end position="220"/>
    </location>
</feature>
<feature type="transmembrane region" description="Helical" evidence="1">
    <location>
        <begin position="57"/>
        <end position="74"/>
    </location>
</feature>
<dbReference type="AlphaFoldDB" id="A0A7V8K671"/>
<organism evidence="3 4">
    <name type="scientific">Pseudoxanthomonas broegbernensis</name>
    <dbReference type="NCBI Taxonomy" id="83619"/>
    <lineage>
        <taxon>Bacteria</taxon>
        <taxon>Pseudomonadati</taxon>
        <taxon>Pseudomonadota</taxon>
        <taxon>Gammaproteobacteria</taxon>
        <taxon>Lysobacterales</taxon>
        <taxon>Lysobacteraceae</taxon>
        <taxon>Pseudoxanthomonas</taxon>
    </lineage>
</organism>
<evidence type="ECO:0000313" key="4">
    <source>
        <dbReference type="Proteomes" id="UP000462066"/>
    </source>
</evidence>
<keyword evidence="4" id="KW-1185">Reference proteome</keyword>
<sequence length="343" mass="38531">MNSATDPPERLSVRSTEEDFSANFGRIRREIRNGENIALDDFIKTLAPRYWVVYRDIGAGYVLILATVILAAIAEQGGMPIAAVALISGLTIGYWIAYLQLFIHEGAHWNLAEDRARSDLLANLLIAWWAGQEINAYRKIHFQHHRSLGKTDDSERTYFSPLNPAFIMKGISGLLVLAVFTTRRSIVDTKVQAREKQSAGGLSIRACVIAAGVAIHATIVSTMLYLGLWGVAIGWVMGVGAFFPFFGAMRQLLEHRSDLASSAIDYTSTDHGPHTRMFSDNWFDRTFGGAGFNRHLLHHWLPMISYTRLGDLENFLLGTSLKSIIESRRTTYFRAFRKLFHVH</sequence>
<dbReference type="RefSeq" id="WP_162312197.1">
    <property type="nucleotide sequence ID" value="NZ_JACHGU010000012.1"/>
</dbReference>